<accession>A0AAX6S3F4</accession>
<feature type="region of interest" description="Disordered" evidence="13">
    <location>
        <begin position="425"/>
        <end position="510"/>
    </location>
</feature>
<comment type="pathway">
    <text evidence="3">Protein modification; protein ubiquitination.</text>
</comment>
<evidence type="ECO:0000256" key="9">
    <source>
        <dbReference type="ARBA" id="ARBA00022833"/>
    </source>
</evidence>
<feature type="compositionally biased region" description="Low complexity" evidence="13">
    <location>
        <begin position="457"/>
        <end position="490"/>
    </location>
</feature>
<feature type="compositionally biased region" description="Basic and acidic residues" evidence="13">
    <location>
        <begin position="216"/>
        <end position="231"/>
    </location>
</feature>
<evidence type="ECO:0000256" key="10">
    <source>
        <dbReference type="ARBA" id="ARBA00023242"/>
    </source>
</evidence>
<keyword evidence="8" id="KW-0833">Ubl conjugation pathway</keyword>
<proteinExistence type="inferred from homology"/>
<feature type="compositionally biased region" description="Polar residues" evidence="13">
    <location>
        <begin position="105"/>
        <end position="133"/>
    </location>
</feature>
<dbReference type="InterPro" id="IPR013083">
    <property type="entry name" value="Znf_RING/FYVE/PHD"/>
</dbReference>
<dbReference type="InterPro" id="IPR058896">
    <property type="entry name" value="RNF6/12_N"/>
</dbReference>
<dbReference type="Pfam" id="PF25914">
    <property type="entry name" value="RNF6_N"/>
    <property type="match status" value="1"/>
</dbReference>
<gene>
    <name evidence="16 17 18 19" type="primary">Rlim</name>
</gene>
<feature type="compositionally biased region" description="Polar residues" evidence="13">
    <location>
        <begin position="169"/>
        <end position="189"/>
    </location>
</feature>
<dbReference type="GeneID" id="101723344"/>
<dbReference type="GO" id="GO:0016567">
    <property type="term" value="P:protein ubiquitination"/>
    <property type="evidence" value="ECO:0007669"/>
    <property type="project" value="TreeGrafter"/>
</dbReference>
<dbReference type="InterPro" id="IPR051834">
    <property type="entry name" value="RING_finger_E3_ligase"/>
</dbReference>
<evidence type="ECO:0000259" key="14">
    <source>
        <dbReference type="PROSITE" id="PS50089"/>
    </source>
</evidence>
<dbReference type="PANTHER" id="PTHR45931">
    <property type="entry name" value="SI:CH211-59O9.10"/>
    <property type="match status" value="1"/>
</dbReference>
<dbReference type="PANTHER" id="PTHR45931:SF4">
    <property type="entry name" value="E3 UBIQUITIN-PROTEIN LIGASE RLIM"/>
    <property type="match status" value="1"/>
</dbReference>
<evidence type="ECO:0000256" key="5">
    <source>
        <dbReference type="ARBA" id="ARBA00022679"/>
    </source>
</evidence>
<comment type="similarity">
    <text evidence="11">Belongs to the RNF12 family.</text>
</comment>
<feature type="region of interest" description="Disordered" evidence="13">
    <location>
        <begin position="70"/>
        <end position="269"/>
    </location>
</feature>
<evidence type="ECO:0000256" key="7">
    <source>
        <dbReference type="ARBA" id="ARBA00022771"/>
    </source>
</evidence>
<feature type="compositionally biased region" description="Basic and acidic residues" evidence="13">
    <location>
        <begin position="1"/>
        <end position="11"/>
    </location>
</feature>
<evidence type="ECO:0000256" key="1">
    <source>
        <dbReference type="ARBA" id="ARBA00000900"/>
    </source>
</evidence>
<evidence type="ECO:0000256" key="3">
    <source>
        <dbReference type="ARBA" id="ARBA00004906"/>
    </source>
</evidence>
<dbReference type="RefSeq" id="XP_021102144.1">
    <property type="nucleotide sequence ID" value="XM_021246485.1"/>
</dbReference>
<dbReference type="SUPFAM" id="SSF57850">
    <property type="entry name" value="RING/U-box"/>
    <property type="match status" value="1"/>
</dbReference>
<feature type="compositionally biased region" description="Polar residues" evidence="13">
    <location>
        <begin position="342"/>
        <end position="360"/>
    </location>
</feature>
<dbReference type="Gene3D" id="3.30.40.10">
    <property type="entry name" value="Zinc/RING finger domain, C3HC4 (zinc finger)"/>
    <property type="match status" value="1"/>
</dbReference>
<dbReference type="FunFam" id="3.30.40.10:FF:000054">
    <property type="entry name" value="E3 ubiquitin-protein ligase RLIM isoform X1"/>
    <property type="match status" value="1"/>
</dbReference>
<feature type="region of interest" description="Disordered" evidence="13">
    <location>
        <begin position="1"/>
        <end position="25"/>
    </location>
</feature>
<dbReference type="CTD" id="51132"/>
<evidence type="ECO:0000256" key="8">
    <source>
        <dbReference type="ARBA" id="ARBA00022786"/>
    </source>
</evidence>
<dbReference type="AlphaFoldDB" id="A0AAX6S3F4"/>
<evidence type="ECO:0000256" key="11">
    <source>
        <dbReference type="ARBA" id="ARBA00038418"/>
    </source>
</evidence>
<dbReference type="GO" id="GO:0008270">
    <property type="term" value="F:zinc ion binding"/>
    <property type="evidence" value="ECO:0007669"/>
    <property type="project" value="UniProtKB-KW"/>
</dbReference>
<dbReference type="RefSeq" id="XP_021102145.1">
    <property type="nucleotide sequence ID" value="XM_021246486.1"/>
</dbReference>
<evidence type="ECO:0000313" key="19">
    <source>
        <dbReference type="RefSeq" id="XP_021102146.1"/>
    </source>
</evidence>
<keyword evidence="5" id="KW-0808">Transferase</keyword>
<evidence type="ECO:0000256" key="13">
    <source>
        <dbReference type="SAM" id="MobiDB-lite"/>
    </source>
</evidence>
<feature type="compositionally biased region" description="Polar residues" evidence="13">
    <location>
        <begin position="292"/>
        <end position="317"/>
    </location>
</feature>
<dbReference type="SMART" id="SM00184">
    <property type="entry name" value="RING"/>
    <property type="match status" value="1"/>
</dbReference>
<organism evidence="15 18">
    <name type="scientific">Heterocephalus glaber</name>
    <name type="common">Naked mole rat</name>
    <dbReference type="NCBI Taxonomy" id="10181"/>
    <lineage>
        <taxon>Eukaryota</taxon>
        <taxon>Metazoa</taxon>
        <taxon>Chordata</taxon>
        <taxon>Craniata</taxon>
        <taxon>Vertebrata</taxon>
        <taxon>Euteleostomi</taxon>
        <taxon>Mammalia</taxon>
        <taxon>Eutheria</taxon>
        <taxon>Euarchontoglires</taxon>
        <taxon>Glires</taxon>
        <taxon>Rodentia</taxon>
        <taxon>Hystricomorpha</taxon>
        <taxon>Bathyergidae</taxon>
        <taxon>Heterocephalus</taxon>
    </lineage>
</organism>
<dbReference type="GO" id="GO:0005634">
    <property type="term" value="C:nucleus"/>
    <property type="evidence" value="ECO:0007669"/>
    <property type="project" value="UniProtKB-SubCell"/>
</dbReference>
<evidence type="ECO:0000313" key="18">
    <source>
        <dbReference type="RefSeq" id="XP_021102145.1"/>
    </source>
</evidence>
<keyword evidence="10" id="KW-0539">Nucleus</keyword>
<sequence length="614" mass="67708">MENSDSNDKGSGDQSAAQRRSQMDRLDREEAFYQFVNNLSEEDYRLMRDNNLLGTPGESTEEELLRRLQQIKEGPPPQKSDENRAGGDSSEDVSNGDSIIDWLNSVRQTGNTTRSGQRGNQSWRAVSRTNPNSGDFRFSLEINVNRNNGNQNPESENEPSSRRSGGEITENNSQRPVENPRSEATSARPSRSERNSTETLTTEIPPARGQRRARSRSPDHRRTRARAERSRSPLYPMSEIPRRSHHSISSQTFEHPLVNETEGSSRTRHHVTLRQQITGPELLSRGLLAASGTRNTSQGAGSSDTAISGESTGSGQRPPTIVLDLQVRRVHPGKYRQRDSIASRTRSRSQTPNNTVTYESQRGGFRRTFARSERAGVRTYVSTIRIPIRRILNTGLSETTSVAIQTMLRQIMTGFGELSYFMYSDSDSEPSGSVPSGNMERVESRNGRGSSGGGSSSGSSSSSSSSSGSSPSSSSSGESSETSSELFEGSNEGSSSGARREGRHRAPVTFDESGSLPFLSLAQFFLLNEDDDDQPRGLTKEQIDNLAMRSFGENDALKTCSVCITEYTEGNKLRKLPCSHEYHVHCIDRWLSENSTCPICRRAVLASGNRESVV</sequence>
<evidence type="ECO:0000313" key="16">
    <source>
        <dbReference type="RefSeq" id="XP_021102142.1"/>
    </source>
</evidence>
<dbReference type="RefSeq" id="XP_021102146.1">
    <property type="nucleotide sequence ID" value="XM_021246487.1"/>
</dbReference>
<feature type="compositionally biased region" description="Low complexity" evidence="13">
    <location>
        <begin position="145"/>
        <end position="154"/>
    </location>
</feature>
<dbReference type="InterPro" id="IPR001841">
    <property type="entry name" value="Znf_RING"/>
</dbReference>
<keyword evidence="7 12" id="KW-0863">Zinc-finger</keyword>
<dbReference type="GO" id="GO:0061630">
    <property type="term" value="F:ubiquitin protein ligase activity"/>
    <property type="evidence" value="ECO:0007669"/>
    <property type="project" value="UniProtKB-EC"/>
</dbReference>
<comment type="catalytic activity">
    <reaction evidence="1">
        <text>S-ubiquitinyl-[E2 ubiquitin-conjugating enzyme]-L-cysteine + [acceptor protein]-L-lysine = [E2 ubiquitin-conjugating enzyme]-L-cysteine + N(6)-ubiquitinyl-[acceptor protein]-L-lysine.</text>
        <dbReference type="EC" id="2.3.2.27"/>
    </reaction>
</comment>
<evidence type="ECO:0000256" key="2">
    <source>
        <dbReference type="ARBA" id="ARBA00004123"/>
    </source>
</evidence>
<dbReference type="PROSITE" id="PS50089">
    <property type="entry name" value="ZF_RING_2"/>
    <property type="match status" value="1"/>
</dbReference>
<dbReference type="EC" id="2.3.2.27" evidence="4"/>
<dbReference type="GO" id="GO:0060816">
    <property type="term" value="P:random inactivation of X chromosome"/>
    <property type="evidence" value="ECO:0007669"/>
    <property type="project" value="TreeGrafter"/>
</dbReference>
<protein>
    <recommendedName>
        <fullName evidence="4">RING-type E3 ubiquitin transferase</fullName>
        <ecNumber evidence="4">2.3.2.27</ecNumber>
    </recommendedName>
</protein>
<evidence type="ECO:0000256" key="6">
    <source>
        <dbReference type="ARBA" id="ARBA00022723"/>
    </source>
</evidence>
<feature type="domain" description="RING-type" evidence="14">
    <location>
        <begin position="560"/>
        <end position="601"/>
    </location>
</feature>
<dbReference type="CDD" id="cd16674">
    <property type="entry name" value="RING-H2_RNF12"/>
    <property type="match status" value="1"/>
</dbReference>
<reference evidence="16 17" key="1">
    <citation type="submission" date="2025-04" db="UniProtKB">
        <authorList>
            <consortium name="RefSeq"/>
        </authorList>
    </citation>
    <scope>IDENTIFICATION</scope>
</reference>
<keyword evidence="9" id="KW-0862">Zinc</keyword>
<evidence type="ECO:0000256" key="12">
    <source>
        <dbReference type="PROSITE-ProRule" id="PRU00175"/>
    </source>
</evidence>
<keyword evidence="15" id="KW-1185">Reference proteome</keyword>
<dbReference type="RefSeq" id="XP_021102142.1">
    <property type="nucleotide sequence ID" value="XM_021246483.1"/>
</dbReference>
<name>A0AAX6S3F4_HETGA</name>
<dbReference type="Proteomes" id="UP000694906">
    <property type="component" value="Unplaced"/>
</dbReference>
<evidence type="ECO:0000256" key="4">
    <source>
        <dbReference type="ARBA" id="ARBA00012483"/>
    </source>
</evidence>
<dbReference type="GO" id="GO:0006511">
    <property type="term" value="P:ubiquitin-dependent protein catabolic process"/>
    <property type="evidence" value="ECO:0007669"/>
    <property type="project" value="TreeGrafter"/>
</dbReference>
<evidence type="ECO:0000313" key="17">
    <source>
        <dbReference type="RefSeq" id="XP_021102144.1"/>
    </source>
</evidence>
<dbReference type="Pfam" id="PF13639">
    <property type="entry name" value="zf-RING_2"/>
    <property type="match status" value="1"/>
</dbReference>
<feature type="region of interest" description="Disordered" evidence="13">
    <location>
        <begin position="292"/>
        <end position="363"/>
    </location>
</feature>
<comment type="subcellular location">
    <subcellularLocation>
        <location evidence="2">Nucleus</location>
    </subcellularLocation>
</comment>
<evidence type="ECO:0000313" key="15">
    <source>
        <dbReference type="Proteomes" id="UP000694906"/>
    </source>
</evidence>
<keyword evidence="6" id="KW-0479">Metal-binding</keyword>